<evidence type="ECO:0008006" key="3">
    <source>
        <dbReference type="Google" id="ProtNLM"/>
    </source>
</evidence>
<organism evidence="1 2">
    <name type="scientific">Spirosoma oryzae</name>
    <dbReference type="NCBI Taxonomy" id="1469603"/>
    <lineage>
        <taxon>Bacteria</taxon>
        <taxon>Pseudomonadati</taxon>
        <taxon>Bacteroidota</taxon>
        <taxon>Cytophagia</taxon>
        <taxon>Cytophagales</taxon>
        <taxon>Cytophagaceae</taxon>
        <taxon>Spirosoma</taxon>
    </lineage>
</organism>
<gene>
    <name evidence="1" type="ORF">CLV58_109255</name>
</gene>
<dbReference type="Gene3D" id="3.40.50.300">
    <property type="entry name" value="P-loop containing nucleotide triphosphate hydrolases"/>
    <property type="match status" value="2"/>
</dbReference>
<protein>
    <recommendedName>
        <fullName evidence="3">Superfamily II DNA or RNA helicase</fullName>
    </recommendedName>
</protein>
<dbReference type="AlphaFoldDB" id="A0A2T0SYN9"/>
<evidence type="ECO:0000313" key="1">
    <source>
        <dbReference type="EMBL" id="PRY38528.1"/>
    </source>
</evidence>
<name>A0A2T0SYN9_9BACT</name>
<reference evidence="1 2" key="1">
    <citation type="submission" date="2018-03" db="EMBL/GenBank/DDBJ databases">
        <title>Genomic Encyclopedia of Archaeal and Bacterial Type Strains, Phase II (KMG-II): from individual species to whole genera.</title>
        <authorList>
            <person name="Goeker M."/>
        </authorList>
    </citation>
    <scope>NUCLEOTIDE SEQUENCE [LARGE SCALE GENOMIC DNA]</scope>
    <source>
        <strain evidence="1 2">DSM 28354</strain>
    </source>
</reference>
<dbReference type="EMBL" id="PVTE01000009">
    <property type="protein sequence ID" value="PRY38528.1"/>
    <property type="molecule type" value="Genomic_DNA"/>
</dbReference>
<keyword evidence="2" id="KW-1185">Reference proteome</keyword>
<sequence>MKTRELSEDEIRYALSLPEPNDRKSYTQTLAIDYFAENKKVIWACHTRWGKLFGIKSLLNRYRRVSSGKVNILLPTNPIRNEFETYLAGISNIHFYLLASYAGSNLPDEVYDCDILIVDEVQHALNKAATKYSQVIPKTRTNRILGLSATLDEDKLSYLDELGIHHQFSVPLKTGVRLGIVPAYQSLNIPVDLTPTEAREYLVQQDKIDQYVRFFQQVSPEKAHGLAFICANNSEVAADTARRMGGITPGQVTGSAINYRKAIGKRADILYTARNKEILALELLDRLPEQPIIVFGSRLAVGDRMAKLNPKLQVYRTGKTKQDRVQTTQLLANFYGGQKPYLYGCINLNEGFTVNNCSIAINIGVKSTELMDNQRIGRILGLDLDNPAKSATKINLYVQDGVYQGRSYVSQEAKWLRSAQKRQLFIHYLDSVDELSEYVLLNEPV</sequence>
<accession>A0A2T0SYN9</accession>
<proteinExistence type="predicted"/>
<dbReference type="RefSeq" id="WP_106138251.1">
    <property type="nucleotide sequence ID" value="NZ_PVTE01000009.1"/>
</dbReference>
<dbReference type="Proteomes" id="UP000238375">
    <property type="component" value="Unassembled WGS sequence"/>
</dbReference>
<evidence type="ECO:0000313" key="2">
    <source>
        <dbReference type="Proteomes" id="UP000238375"/>
    </source>
</evidence>
<comment type="caution">
    <text evidence="1">The sequence shown here is derived from an EMBL/GenBank/DDBJ whole genome shotgun (WGS) entry which is preliminary data.</text>
</comment>
<dbReference type="InterPro" id="IPR027417">
    <property type="entry name" value="P-loop_NTPase"/>
</dbReference>
<dbReference type="SUPFAM" id="SSF52540">
    <property type="entry name" value="P-loop containing nucleoside triphosphate hydrolases"/>
    <property type="match status" value="2"/>
</dbReference>